<feature type="compositionally biased region" description="Basic and acidic residues" evidence="17">
    <location>
        <begin position="2731"/>
        <end position="2754"/>
    </location>
</feature>
<keyword evidence="7" id="KW-0548">Nucleotidyltransferase</keyword>
<dbReference type="Pfam" id="PF03104">
    <property type="entry name" value="DNA_pol_B_exo1"/>
    <property type="match status" value="1"/>
</dbReference>
<reference evidence="19" key="1">
    <citation type="submission" date="2022-08" db="UniProtKB">
        <authorList>
            <consortium name="EnsemblMetazoa"/>
        </authorList>
    </citation>
    <scope>IDENTIFICATION</scope>
    <source>
        <strain evidence="19">05x7-T-G4-1.051#20</strain>
    </source>
</reference>
<dbReference type="InterPro" id="IPR036397">
    <property type="entry name" value="RNaseH_sf"/>
</dbReference>
<dbReference type="Gene3D" id="3.30.420.10">
    <property type="entry name" value="Ribonuclease H-like superfamily/Ribonuclease H"/>
    <property type="match status" value="1"/>
</dbReference>
<keyword evidence="9" id="KW-0479">Metal-binding</keyword>
<dbReference type="Gene3D" id="3.30.342.10">
    <property type="entry name" value="DNA Polymerase, chain B, domain 1"/>
    <property type="match status" value="1"/>
</dbReference>
<dbReference type="Proteomes" id="UP000005408">
    <property type="component" value="Unassembled WGS sequence"/>
</dbReference>
<feature type="region of interest" description="Disordered" evidence="17">
    <location>
        <begin position="1"/>
        <end position="27"/>
    </location>
</feature>
<dbReference type="GO" id="GO:0000166">
    <property type="term" value="F:nucleotide binding"/>
    <property type="evidence" value="ECO:0007669"/>
    <property type="project" value="InterPro"/>
</dbReference>
<evidence type="ECO:0000256" key="9">
    <source>
        <dbReference type="ARBA" id="ARBA00022723"/>
    </source>
</evidence>
<feature type="region of interest" description="Disordered" evidence="17">
    <location>
        <begin position="1180"/>
        <end position="1260"/>
    </location>
</feature>
<dbReference type="InterPro" id="IPR023211">
    <property type="entry name" value="DNA_pol_palm_dom_sf"/>
</dbReference>
<keyword evidence="15" id="KW-0238">DNA-binding</keyword>
<dbReference type="GO" id="GO:0003887">
    <property type="term" value="F:DNA-directed DNA polymerase activity"/>
    <property type="evidence" value="ECO:0007669"/>
    <property type="project" value="UniProtKB-KW"/>
</dbReference>
<dbReference type="CDD" id="cd05779">
    <property type="entry name" value="DNA_polB_epsilon_exo"/>
    <property type="match status" value="1"/>
</dbReference>
<feature type="domain" description="DNA polymerase epsilon catalytic subunit A C-terminal" evidence="18">
    <location>
        <begin position="1518"/>
        <end position="1917"/>
    </location>
</feature>
<evidence type="ECO:0000313" key="20">
    <source>
        <dbReference type="Proteomes" id="UP000005408"/>
    </source>
</evidence>
<feature type="region of interest" description="Disordered" evidence="17">
    <location>
        <begin position="2396"/>
        <end position="2428"/>
    </location>
</feature>
<proteinExistence type="inferred from homology"/>
<feature type="compositionally biased region" description="Polar residues" evidence="17">
    <location>
        <begin position="1232"/>
        <end position="1247"/>
    </location>
</feature>
<feature type="compositionally biased region" description="Basic and acidic residues" evidence="17">
    <location>
        <begin position="1951"/>
        <end position="1960"/>
    </location>
</feature>
<dbReference type="Pfam" id="PF08490">
    <property type="entry name" value="DUF1744"/>
    <property type="match status" value="1"/>
</dbReference>
<evidence type="ECO:0000259" key="18">
    <source>
        <dbReference type="SMART" id="SM01159"/>
    </source>
</evidence>
<keyword evidence="8" id="KW-0235">DNA replication</keyword>
<dbReference type="InterPro" id="IPR043502">
    <property type="entry name" value="DNA/RNA_pol_sf"/>
</dbReference>
<dbReference type="GO" id="GO:0006297">
    <property type="term" value="P:nucleotide-excision repair, DNA gap filling"/>
    <property type="evidence" value="ECO:0007669"/>
    <property type="project" value="TreeGrafter"/>
</dbReference>
<dbReference type="SMART" id="SM01159">
    <property type="entry name" value="DUF1744"/>
    <property type="match status" value="1"/>
</dbReference>
<evidence type="ECO:0000256" key="2">
    <source>
        <dbReference type="ARBA" id="ARBA00004123"/>
    </source>
</evidence>
<evidence type="ECO:0000256" key="13">
    <source>
        <dbReference type="ARBA" id="ARBA00023004"/>
    </source>
</evidence>
<dbReference type="InterPro" id="IPR006133">
    <property type="entry name" value="DNA-dir_DNA_pol_B_exonuc"/>
</dbReference>
<dbReference type="InterPro" id="IPR006172">
    <property type="entry name" value="DNA-dir_DNA_pol_B"/>
</dbReference>
<dbReference type="InterPro" id="IPR055191">
    <property type="entry name" value="POL2_thumb"/>
</dbReference>
<dbReference type="Gene3D" id="3.90.1600.10">
    <property type="entry name" value="Palm domain of DNA polymerase"/>
    <property type="match status" value="1"/>
</dbReference>
<dbReference type="PANTHER" id="PTHR10670:SF0">
    <property type="entry name" value="DNA POLYMERASE EPSILON CATALYTIC SUBUNIT A"/>
    <property type="match status" value="1"/>
</dbReference>
<comment type="subcellular location">
    <subcellularLocation>
        <location evidence="2">Nucleus</location>
    </subcellularLocation>
</comment>
<dbReference type="GO" id="GO:0006272">
    <property type="term" value="P:leading strand elongation"/>
    <property type="evidence" value="ECO:0007669"/>
    <property type="project" value="TreeGrafter"/>
</dbReference>
<evidence type="ECO:0000256" key="11">
    <source>
        <dbReference type="ARBA" id="ARBA00022833"/>
    </source>
</evidence>
<comment type="similarity">
    <text evidence="3">Belongs to the DNA polymerase type-B family.</text>
</comment>
<dbReference type="FunFam" id="3.90.1600.10:FF:000006">
    <property type="entry name" value="DNA polymerase epsilon catalytic subunit"/>
    <property type="match status" value="1"/>
</dbReference>
<keyword evidence="20" id="KW-1185">Reference proteome</keyword>
<keyword evidence="13" id="KW-0408">Iron</keyword>
<keyword evidence="16" id="KW-0539">Nucleus</keyword>
<dbReference type="GO" id="GO:0003677">
    <property type="term" value="F:DNA binding"/>
    <property type="evidence" value="ECO:0007669"/>
    <property type="project" value="UniProtKB-KW"/>
</dbReference>
<dbReference type="GO" id="GO:0008622">
    <property type="term" value="C:epsilon DNA polymerase complex"/>
    <property type="evidence" value="ECO:0007669"/>
    <property type="project" value="InterPro"/>
</dbReference>
<dbReference type="GO" id="GO:0008310">
    <property type="term" value="F:single-stranded DNA 3'-5' DNA exonuclease activity"/>
    <property type="evidence" value="ECO:0007669"/>
    <property type="project" value="TreeGrafter"/>
</dbReference>
<evidence type="ECO:0000313" key="19">
    <source>
        <dbReference type="EnsemblMetazoa" id="G27561.1:cds"/>
    </source>
</evidence>
<keyword evidence="12" id="KW-0239">DNA-directed DNA polymerase</keyword>
<evidence type="ECO:0000256" key="5">
    <source>
        <dbReference type="ARBA" id="ARBA00022485"/>
    </source>
</evidence>
<keyword evidence="6" id="KW-0808">Transferase</keyword>
<dbReference type="GO" id="GO:0008270">
    <property type="term" value="F:zinc ion binding"/>
    <property type="evidence" value="ECO:0007669"/>
    <property type="project" value="UniProtKB-KW"/>
</dbReference>
<evidence type="ECO:0000256" key="8">
    <source>
        <dbReference type="ARBA" id="ARBA00022705"/>
    </source>
</evidence>
<feature type="compositionally biased region" description="Basic and acidic residues" evidence="17">
    <location>
        <begin position="2416"/>
        <end position="2428"/>
    </location>
</feature>
<evidence type="ECO:0000256" key="6">
    <source>
        <dbReference type="ARBA" id="ARBA00022679"/>
    </source>
</evidence>
<dbReference type="FunFam" id="1.10.287.690:FF:000005">
    <property type="entry name" value="DNA polymerase epsilon catalytic subunit"/>
    <property type="match status" value="1"/>
</dbReference>
<feature type="compositionally biased region" description="Polar residues" evidence="17">
    <location>
        <begin position="2023"/>
        <end position="2033"/>
    </location>
</feature>
<dbReference type="GO" id="GO:0051539">
    <property type="term" value="F:4 iron, 4 sulfur cluster binding"/>
    <property type="evidence" value="ECO:0007669"/>
    <property type="project" value="UniProtKB-KW"/>
</dbReference>
<protein>
    <recommendedName>
        <fullName evidence="4">DNA-directed DNA polymerase</fullName>
        <ecNumber evidence="4">2.7.7.7</ecNumber>
    </recommendedName>
</protein>
<evidence type="ECO:0000256" key="1">
    <source>
        <dbReference type="ARBA" id="ARBA00001966"/>
    </source>
</evidence>
<evidence type="ECO:0000256" key="10">
    <source>
        <dbReference type="ARBA" id="ARBA00022771"/>
    </source>
</evidence>
<feature type="compositionally biased region" description="Polar residues" evidence="17">
    <location>
        <begin position="2353"/>
        <end position="2372"/>
    </location>
</feature>
<dbReference type="Pfam" id="PF22634">
    <property type="entry name" value="POL2_thumb"/>
    <property type="match status" value="1"/>
</dbReference>
<evidence type="ECO:0000256" key="4">
    <source>
        <dbReference type="ARBA" id="ARBA00012417"/>
    </source>
</evidence>
<evidence type="ECO:0000256" key="17">
    <source>
        <dbReference type="SAM" id="MobiDB-lite"/>
    </source>
</evidence>
<evidence type="ECO:0000256" key="16">
    <source>
        <dbReference type="ARBA" id="ARBA00023242"/>
    </source>
</evidence>
<feature type="compositionally biased region" description="Polar residues" evidence="17">
    <location>
        <begin position="2278"/>
        <end position="2294"/>
    </location>
</feature>
<keyword evidence="5" id="KW-0004">4Fe-4S</keyword>
<evidence type="ECO:0000256" key="3">
    <source>
        <dbReference type="ARBA" id="ARBA00005755"/>
    </source>
</evidence>
<evidence type="ECO:0000256" key="7">
    <source>
        <dbReference type="ARBA" id="ARBA00022695"/>
    </source>
</evidence>
<name>A0A8W8LDE4_MAGGI</name>
<organism evidence="19 20">
    <name type="scientific">Magallana gigas</name>
    <name type="common">Pacific oyster</name>
    <name type="synonym">Crassostrea gigas</name>
    <dbReference type="NCBI Taxonomy" id="29159"/>
    <lineage>
        <taxon>Eukaryota</taxon>
        <taxon>Metazoa</taxon>
        <taxon>Spiralia</taxon>
        <taxon>Lophotrochozoa</taxon>
        <taxon>Mollusca</taxon>
        <taxon>Bivalvia</taxon>
        <taxon>Autobranchia</taxon>
        <taxon>Pteriomorphia</taxon>
        <taxon>Ostreida</taxon>
        <taxon>Ostreoidea</taxon>
        <taxon>Ostreidae</taxon>
        <taxon>Magallana</taxon>
    </lineage>
</organism>
<feature type="compositionally biased region" description="Basic and acidic residues" evidence="17">
    <location>
        <begin position="9"/>
        <end position="27"/>
    </location>
</feature>
<comment type="cofactor">
    <cofactor evidence="1">
        <name>[4Fe-4S] cluster</name>
        <dbReference type="ChEBI" id="CHEBI:49883"/>
    </cofactor>
</comment>
<dbReference type="FunFam" id="1.10.132.60:FF:000002">
    <property type="entry name" value="DNA polymerase epsilon catalytic subunit"/>
    <property type="match status" value="1"/>
</dbReference>
<sequence length="2765" mass="315200">MVLQNSGKYKADNDPDNTGREDGSDRRLQRALAGDAVDSKFGFDRYKEAKDRTGWLINMHPADILDENKQLISAVDYYFLEEDGSRFKATLPFKPYFFVATKQGCEREVASYLTKKFSGKLATVETVFKEDLDLPNHLVGLKRQYLKLSFLSVEDLTKVRREIQPAVRKNKEREQSSEAYTTLLSNHLLGADGDNSENKATNQMENIIDIREYDVPYHVRVSIDLKIFVGHWYTVRGRGSLPVEIRHREDLVDRPDPVVLAFDIETTKLPLKFPDSQTDQIIMISYMIDGQGFLICNREIVSQDVEDFEYTPRPEFEGPFTVFNEPDEEALLRRFFDHILEVKPQIFVTYNGDSFDWPFVETRAAIHDIDMSLEIGFQKDNQGEYKSRPAVHMDCYRWVKRDSYLPVGSQNLKAVAKAKLRYNPVELDPEEMCRMASEEPQVLANYSVSDAVATYYLYMKYVHPFTFALCTIIPMEPDEVLRKGSGTLCEALLMVQAYHANIVFPNKQEAIWNKMTDDGHVLDSETYVGGHVEALESGVFRANIPCRFRMVPEAFQNLIDKVDKTMKHAIEVEEKIPMEEVTNFDEVCADIIESLSMLRDCPNRLENPIIYHLDVGAMYPNIILTNRLQPPAIIDESTCAACDFNKPGATCQRKLPWMWRGEYMPASRNEFHRIQQQLENEKFPPYQPGGPPRAFHQLTKEEQATAEKKRLSDYCRKAYKKVHSTRIEERIATICQRENSFYVDTVRAFRDRRYEFKGLNKAWGKKLAEAKKSGDAAEIKKANGMVVLYDSLQLAHKCILNSFYGYVMRKGARWYSMEMAGVVCYTGANIITKAREIVEQIGRPLELDTDGIWCVLPATFPENYVVKTTNAKKPKVTVSYPGAMLNIMVKDFFTNDQYQELEDARSLKYSVRSENSIFFEVDGPYLAMILPASKEEGKKLKKRYAVFNFDGSLAELKGFEVKRRGELELIKIFQSSVFEAFLKGTTLDECYAAVAKVADYWLDVLFSKAANMPDSELFELIAEKRNMSRTLADYGEQKSTSISTAKRLAEFLGDQMVKDAGLNCHYVISKKPEGAPVTERAIPLAIFQAEPSVTKHYLRKWLKSPSLTDFGIREILDWEYYIERLGGCVQKIITIPAALQQVANPVPRVPHPPWLHKKLMERNDVFKQKKISEIFAPAQRKKAEEISSERELFSQEDEQTPSVTDMEDMMNFKKPTNGMVLSHKRKRDRSSIGDSEASQDSQGSQTWREILGTPPPMGNTKEERKVWLEYHKKKWQLQAKDRTERKRRRVEFGDVPTGTYLGGNKSGLSGFLRRTARSIMDMPWQIVQLMETGHPGQFKLWALIGNDLHAMKVNVPRIFYVNQRTPKEGEGAMWKKVIKTLPRSHPVMYLYEYSVPEDVYEEHINEISADLSSPDIEGVYETQVPLLFRALYRLGCITTVNRDFAKYMQGRETDTFELDHLNFRTLAQFSYLEPGSIKHIYLYHHICGNKMVFGLFFPMSKRAVVYIVDTVRSDQMPTLTALFNAERNSKLSKVDEEDLPPANHTFDYKLEKDVRQVYRSIQRSLSAYKDEKRGPTYIAIQSPQDFQHLTSSIPGLNDFPLVPIHITDSDRLYSVLDWQRVGCRRMIQHYLNVKIILQSMTEQCRYLHIPLGNLPKDITMFGCDLFFARHLQKNNHVLWCSPTERPDLGGKEADDNRLCMELEESTSVEVNNPGTFPTVCVELGISSLAVNTIIESAHVNDQEGASAVSFDTLPQSSLEEMVQGQGAATYLASYDETALCSTSFRILKTMVHGWVRDVTLYNNIFADNQIIHFYRWLRSSNALLYDPALRRTLHNMMKKVFLQLISEFKRLGSNVVYGNFNRLILCTKKRRLVDALGYVEYITNSIKTRDLFKLVEMSYEQCWEYLMWLDPANHGGVKGKLPSESPLEQTQPDPEKEGGPDSEEEGEETEREEREVLNRSEDEDEPEIEMNWNIMHFLPEAGACQTNFNLIVAGYILSVYNQLQEEQKVQTPGNTPVKRRHNSQSQKVVETTTTPQSVTFAQELVAGDLAQQMFLLTQKIHKKFGHISDMSGEFPNRPGSHLSMQNPALEFIKCVCKVLSLDSNINLQVIKLKRDLLKLIGIGEFAEEAAFSDPCLSYVLPEVICKSCNHIRDLDLCRDPYLSQERSDSSWACVQCKAPYDMDEIEDTLLDAIHRKSMAFILQDLKCVKCNGAWTPGRWTAYTKMVDEALAKANKPGETAASSEMREQPTVGENIMSSPSPSGMGDRTRPTPPPSGQIRASQVQSLPPSGQWNPHTAFVSINPAQLTSLNGQAQMPFVPVAPPSAQPNFMNWSEQAFNAFIDSRIKLMNQQNVSPGVTSTGSKTTGESVNADTNRNASNRRFNRFERETRSVSPDVLDLADARDDQFVDDDDQSLDDSRSQSNDKCDETESIIASVEGSGSWKNFITKMASDLKVPLEADKPEQEYASYVSQHLQCNKESSKIRPPLEGSSIQAFMNVDKEWQTRGKIRAFRARDDEKYAVAADHFAKFCKVPSLDSNIEEGITDSKTQSGKGQTGNAKGRFRFSDKHNAAYNSEFRKVDMSARLLLRQISYGSMITSYLDTVQSDEDKTEALQALVQLFNSMADVTSRVIVTAVGARRSLYLQDMAFKNKATESKLQNLSTIGSDLFLGKYFDVLHSSAENIRDAKETQHLRGKDNYAASKKRKFDQRGDARLNEVSASKVPKRTGSKGTENRNFKKRNNYHDKSAAAPKKSDNNQLGFRAPKY</sequence>
<dbReference type="InterPro" id="IPR029703">
    <property type="entry name" value="POL2"/>
</dbReference>
<feature type="compositionally biased region" description="Acidic residues" evidence="17">
    <location>
        <begin position="1940"/>
        <end position="1950"/>
    </location>
</feature>
<feature type="region of interest" description="Disordered" evidence="17">
    <location>
        <begin position="1917"/>
        <end position="1965"/>
    </location>
</feature>
<dbReference type="InterPro" id="IPR042087">
    <property type="entry name" value="DNA_pol_B_thumb"/>
</dbReference>
<feature type="region of interest" description="Disordered" evidence="17">
    <location>
        <begin position="2234"/>
        <end position="2296"/>
    </location>
</feature>
<feature type="compositionally biased region" description="Basic and acidic residues" evidence="17">
    <location>
        <begin position="1181"/>
        <end position="1193"/>
    </location>
</feature>
<dbReference type="Gene3D" id="1.10.132.60">
    <property type="entry name" value="DNA polymerase family B, C-terminal domain"/>
    <property type="match status" value="1"/>
</dbReference>
<feature type="region of interest" description="Disordered" evidence="17">
    <location>
        <begin position="2689"/>
        <end position="2765"/>
    </location>
</feature>
<keyword evidence="10" id="KW-0863">Zinc-finger</keyword>
<dbReference type="GO" id="GO:0045004">
    <property type="term" value="P:DNA replication proofreading"/>
    <property type="evidence" value="ECO:0007669"/>
    <property type="project" value="TreeGrafter"/>
</dbReference>
<dbReference type="SUPFAM" id="SSF53098">
    <property type="entry name" value="Ribonuclease H-like"/>
    <property type="match status" value="1"/>
</dbReference>
<evidence type="ECO:0000256" key="12">
    <source>
        <dbReference type="ARBA" id="ARBA00022932"/>
    </source>
</evidence>
<dbReference type="Pfam" id="PF23250">
    <property type="entry name" value="zf_DPOE_2"/>
    <property type="match status" value="1"/>
</dbReference>
<dbReference type="CDD" id="cd05535">
    <property type="entry name" value="POLBc_epsilon"/>
    <property type="match status" value="1"/>
</dbReference>
<dbReference type="SUPFAM" id="SSF56672">
    <property type="entry name" value="DNA/RNA polymerases"/>
    <property type="match status" value="1"/>
</dbReference>
<dbReference type="InterPro" id="IPR013697">
    <property type="entry name" value="DNA_pol_e_suA_C"/>
</dbReference>
<evidence type="ECO:0000256" key="15">
    <source>
        <dbReference type="ARBA" id="ARBA00023125"/>
    </source>
</evidence>
<dbReference type="InterPro" id="IPR012337">
    <property type="entry name" value="RNaseH-like_sf"/>
</dbReference>
<dbReference type="EC" id="2.7.7.7" evidence="4"/>
<feature type="region of interest" description="Disordered" evidence="17">
    <location>
        <begin position="2008"/>
        <end position="2033"/>
    </location>
</feature>
<dbReference type="GO" id="GO:0006287">
    <property type="term" value="P:base-excision repair, gap-filling"/>
    <property type="evidence" value="ECO:0007669"/>
    <property type="project" value="TreeGrafter"/>
</dbReference>
<keyword evidence="11" id="KW-0862">Zinc</keyword>
<evidence type="ECO:0000256" key="14">
    <source>
        <dbReference type="ARBA" id="ARBA00023014"/>
    </source>
</evidence>
<dbReference type="PANTHER" id="PTHR10670">
    <property type="entry name" value="DNA POLYMERASE EPSILON CATALYTIC SUBUNIT A"/>
    <property type="match status" value="1"/>
</dbReference>
<dbReference type="FunFam" id="3.30.420.10:FF:000010">
    <property type="entry name" value="DNA polymerase epsilon catalytic subunit"/>
    <property type="match status" value="1"/>
</dbReference>
<dbReference type="GO" id="GO:0000278">
    <property type="term" value="P:mitotic cell cycle"/>
    <property type="evidence" value="ECO:0007669"/>
    <property type="project" value="TreeGrafter"/>
</dbReference>
<accession>A0A8W8LDE4</accession>
<keyword evidence="14" id="KW-0411">Iron-sulfur</keyword>
<dbReference type="EnsemblMetazoa" id="G27561.1">
    <property type="protein sequence ID" value="G27561.1:cds"/>
    <property type="gene ID" value="G27561"/>
</dbReference>
<dbReference type="SMART" id="SM00486">
    <property type="entry name" value="POLBc"/>
    <property type="match status" value="1"/>
</dbReference>
<feature type="region of interest" description="Disordered" evidence="17">
    <location>
        <begin position="2353"/>
        <end position="2375"/>
    </location>
</feature>